<reference evidence="3" key="1">
    <citation type="submission" date="2023-07" db="EMBL/GenBank/DDBJ databases">
        <title>draft genome sequence of fig (Ficus carica).</title>
        <authorList>
            <person name="Takahashi T."/>
            <person name="Nishimura K."/>
        </authorList>
    </citation>
    <scope>NUCLEOTIDE SEQUENCE</scope>
</reference>
<keyword evidence="1" id="KW-1133">Transmembrane helix</keyword>
<dbReference type="PANTHER" id="PTHR24177">
    <property type="entry name" value="CASKIN"/>
    <property type="match status" value="1"/>
</dbReference>
<sequence>MPPNFFALYNHNDQTPWEVFHATHKDLAKDASEWLSKTCESSSIIAVLVASVAYATASTVPGGVKAESGEPTLKDKPPFIAFAVSSLVALCSSITALVVFLSIIMSQRRYEDLISPNMPRKLLLAFTSLSASVIAMLASFFGGQTFVLKDELRDGDGGGWRADGSSPCREGEIEAGSRGGKEVELVRVGKRKWRQVCAAEGGGGRIAPVRARGGWFTRGRFGRMAGWVQSHDDLAIQEIRHCKFGVKELRLKHDGARVSDPRRVGVGGCCS</sequence>
<name>A0AA88A0B1_FICCA</name>
<feature type="domain" description="PGG" evidence="2">
    <location>
        <begin position="33"/>
        <end position="145"/>
    </location>
</feature>
<keyword evidence="1" id="KW-0472">Membrane</keyword>
<dbReference type="EMBL" id="BTGU01006152">
    <property type="protein sequence ID" value="GMN35041.1"/>
    <property type="molecule type" value="Genomic_DNA"/>
</dbReference>
<proteinExistence type="predicted"/>
<organism evidence="3 4">
    <name type="scientific">Ficus carica</name>
    <name type="common">Common fig</name>
    <dbReference type="NCBI Taxonomy" id="3494"/>
    <lineage>
        <taxon>Eukaryota</taxon>
        <taxon>Viridiplantae</taxon>
        <taxon>Streptophyta</taxon>
        <taxon>Embryophyta</taxon>
        <taxon>Tracheophyta</taxon>
        <taxon>Spermatophyta</taxon>
        <taxon>Magnoliopsida</taxon>
        <taxon>eudicotyledons</taxon>
        <taxon>Gunneridae</taxon>
        <taxon>Pentapetalae</taxon>
        <taxon>rosids</taxon>
        <taxon>fabids</taxon>
        <taxon>Rosales</taxon>
        <taxon>Moraceae</taxon>
        <taxon>Ficeae</taxon>
        <taxon>Ficus</taxon>
    </lineage>
</organism>
<evidence type="ECO:0000313" key="4">
    <source>
        <dbReference type="Proteomes" id="UP001187192"/>
    </source>
</evidence>
<accession>A0AA88A0B1</accession>
<feature type="transmembrane region" description="Helical" evidence="1">
    <location>
        <begin position="79"/>
        <end position="101"/>
    </location>
</feature>
<keyword evidence="4" id="KW-1185">Reference proteome</keyword>
<protein>
    <recommendedName>
        <fullName evidence="2">PGG domain-containing protein</fullName>
    </recommendedName>
</protein>
<evidence type="ECO:0000313" key="3">
    <source>
        <dbReference type="EMBL" id="GMN35041.1"/>
    </source>
</evidence>
<feature type="transmembrane region" description="Helical" evidence="1">
    <location>
        <begin position="122"/>
        <end position="143"/>
    </location>
</feature>
<comment type="caution">
    <text evidence="3">The sequence shown here is derived from an EMBL/GenBank/DDBJ whole genome shotgun (WGS) entry which is preliminary data.</text>
</comment>
<dbReference type="InterPro" id="IPR026961">
    <property type="entry name" value="PGG_dom"/>
</dbReference>
<dbReference type="PANTHER" id="PTHR24177:SF470">
    <property type="entry name" value="ANKYRIN REPEAT PROTEIN"/>
    <property type="match status" value="1"/>
</dbReference>
<evidence type="ECO:0000259" key="2">
    <source>
        <dbReference type="Pfam" id="PF13962"/>
    </source>
</evidence>
<gene>
    <name evidence="3" type="ORF">TIFTF001_048412</name>
</gene>
<dbReference type="AlphaFoldDB" id="A0AA88A0B1"/>
<dbReference type="Proteomes" id="UP001187192">
    <property type="component" value="Unassembled WGS sequence"/>
</dbReference>
<evidence type="ECO:0000256" key="1">
    <source>
        <dbReference type="SAM" id="Phobius"/>
    </source>
</evidence>
<dbReference type="GO" id="GO:0016020">
    <property type="term" value="C:membrane"/>
    <property type="evidence" value="ECO:0007669"/>
    <property type="project" value="TreeGrafter"/>
</dbReference>
<dbReference type="Pfam" id="PF13962">
    <property type="entry name" value="PGG"/>
    <property type="match status" value="1"/>
</dbReference>
<keyword evidence="1" id="KW-0812">Transmembrane</keyword>